<dbReference type="GO" id="GO:1902495">
    <property type="term" value="C:transmembrane transporter complex"/>
    <property type="evidence" value="ECO:0007669"/>
    <property type="project" value="TreeGrafter"/>
</dbReference>
<evidence type="ECO:0000256" key="4">
    <source>
        <dbReference type="ARBA" id="ARBA00023065"/>
    </source>
</evidence>
<keyword evidence="7" id="KW-0472">Membrane</keyword>
<reference evidence="8" key="1">
    <citation type="journal article" date="2011" name="Genome Biol.">
        <title>The draft genome of the carcinogenic human liver fluke Clonorchis sinensis.</title>
        <authorList>
            <person name="Wang X."/>
            <person name="Chen W."/>
            <person name="Huang Y."/>
            <person name="Sun J."/>
            <person name="Men J."/>
            <person name="Liu H."/>
            <person name="Luo F."/>
            <person name="Guo L."/>
            <person name="Lv X."/>
            <person name="Deng C."/>
            <person name="Zhou C."/>
            <person name="Fan Y."/>
            <person name="Li X."/>
            <person name="Huang L."/>
            <person name="Hu Y."/>
            <person name="Liang C."/>
            <person name="Hu X."/>
            <person name="Xu J."/>
            <person name="Yu X."/>
        </authorList>
    </citation>
    <scope>NUCLEOTIDE SEQUENCE [LARGE SCALE GENOMIC DNA]</scope>
    <source>
        <strain evidence="8">Henan</strain>
    </source>
</reference>
<proteinExistence type="predicted"/>
<dbReference type="AlphaFoldDB" id="H2KVR5"/>
<dbReference type="PANTHER" id="PTHR47143">
    <property type="entry name" value="TRANSIENT RECEPTOR POTENTIAL CATION CHANNEL PROTEIN PAINLESS"/>
    <property type="match status" value="1"/>
</dbReference>
<name>H2KVR5_CLOSI</name>
<keyword evidence="3" id="KW-0040">ANK repeat</keyword>
<keyword evidence="2" id="KW-0677">Repeat</keyword>
<feature type="transmembrane region" description="Helical" evidence="7">
    <location>
        <begin position="65"/>
        <end position="97"/>
    </location>
</feature>
<keyword evidence="8" id="KW-0675">Receptor</keyword>
<keyword evidence="7" id="KW-0812">Transmembrane</keyword>
<dbReference type="Proteomes" id="UP000008909">
    <property type="component" value="Unassembled WGS sequence"/>
</dbReference>
<evidence type="ECO:0000256" key="2">
    <source>
        <dbReference type="ARBA" id="ARBA00022737"/>
    </source>
</evidence>
<keyword evidence="9" id="KW-1185">Reference proteome</keyword>
<evidence type="ECO:0000256" key="1">
    <source>
        <dbReference type="ARBA" id="ARBA00022448"/>
    </source>
</evidence>
<protein>
    <submittedName>
        <fullName evidence="8">Transient receptor potential cation channel subfamily A member</fullName>
    </submittedName>
</protein>
<organism evidence="8 9">
    <name type="scientific">Clonorchis sinensis</name>
    <name type="common">Chinese liver fluke</name>
    <dbReference type="NCBI Taxonomy" id="79923"/>
    <lineage>
        <taxon>Eukaryota</taxon>
        <taxon>Metazoa</taxon>
        <taxon>Spiralia</taxon>
        <taxon>Lophotrochozoa</taxon>
        <taxon>Platyhelminthes</taxon>
        <taxon>Trematoda</taxon>
        <taxon>Digenea</taxon>
        <taxon>Opisthorchiida</taxon>
        <taxon>Opisthorchiata</taxon>
        <taxon>Opisthorchiidae</taxon>
        <taxon>Clonorchis</taxon>
    </lineage>
</organism>
<evidence type="ECO:0000256" key="7">
    <source>
        <dbReference type="SAM" id="Phobius"/>
    </source>
</evidence>
<accession>H2KVR5</accession>
<feature type="non-terminal residue" evidence="8">
    <location>
        <position position="1"/>
    </location>
</feature>
<keyword evidence="5" id="KW-0325">Glycoprotein</keyword>
<dbReference type="InterPro" id="IPR052076">
    <property type="entry name" value="TRP_cation_channel"/>
</dbReference>
<evidence type="ECO:0000313" key="9">
    <source>
        <dbReference type="Proteomes" id="UP000008909"/>
    </source>
</evidence>
<sequence>RLEYFKDWNNYLEFLLNALAMTYSALTLVLHVDHHYVGLGVIVMFLAWFNFLLQMMRFNHVGIYVVMFLHVLATVGKCLVVFSVVFVAFALSFHVLFRIPQYKECNTGVISVSDLLEVRDRNKRFFTMYVRCSPVLIHALLPRLYIAPHLIGYQLTRCYLVLPGVCQCQKVEPAVFECALSRGYMNRAWDHRECASHKSQGILELANFMLVLMMFFDCRRVFDKLIGLAVGDIEHVRQSSVLRLISQQVYWLADWEPKLMSIFRSKIYSPYWKRKCKRDANVTLRRALRSALRIYMYRDISNIVVTGTLGGLVQHIQLPGNITSERLSWFPGLSINTDEPVRLASVLAATSACQPIPTASGVSKSIV</sequence>
<evidence type="ECO:0000256" key="3">
    <source>
        <dbReference type="ARBA" id="ARBA00023043"/>
    </source>
</evidence>
<feature type="transmembrane region" description="Helical" evidence="7">
    <location>
        <begin position="36"/>
        <end position="53"/>
    </location>
</feature>
<keyword evidence="4" id="KW-0406">Ion transport</keyword>
<dbReference type="GO" id="GO:0034220">
    <property type="term" value="P:monoatomic ion transmembrane transport"/>
    <property type="evidence" value="ECO:0007669"/>
    <property type="project" value="UniProtKB-KW"/>
</dbReference>
<dbReference type="GO" id="GO:0022857">
    <property type="term" value="F:transmembrane transporter activity"/>
    <property type="evidence" value="ECO:0007669"/>
    <property type="project" value="TreeGrafter"/>
</dbReference>
<evidence type="ECO:0000313" key="8">
    <source>
        <dbReference type="EMBL" id="GAA32767.1"/>
    </source>
</evidence>
<evidence type="ECO:0000256" key="5">
    <source>
        <dbReference type="ARBA" id="ARBA00023180"/>
    </source>
</evidence>
<gene>
    <name evidence="8" type="ORF">CLF_112937</name>
</gene>
<keyword evidence="7" id="KW-1133">Transmembrane helix</keyword>
<dbReference type="PANTHER" id="PTHR47143:SF1">
    <property type="entry name" value="ION_TRANS DOMAIN-CONTAINING PROTEIN"/>
    <property type="match status" value="1"/>
</dbReference>
<keyword evidence="1" id="KW-0813">Transport</keyword>
<dbReference type="EMBL" id="DF144874">
    <property type="protein sequence ID" value="GAA32767.1"/>
    <property type="molecule type" value="Genomic_DNA"/>
</dbReference>
<evidence type="ECO:0000256" key="6">
    <source>
        <dbReference type="ARBA" id="ARBA00023303"/>
    </source>
</evidence>
<feature type="transmembrane region" description="Helical" evidence="7">
    <location>
        <begin position="12"/>
        <end position="30"/>
    </location>
</feature>
<keyword evidence="6" id="KW-0407">Ion channel</keyword>